<dbReference type="PANTHER" id="PTHR12668:SF43">
    <property type="entry name" value="TRANSMEMBRANE PROTEIN 14 HOMOLOG"/>
    <property type="match status" value="1"/>
</dbReference>
<proteinExistence type="inferred from homology"/>
<sequence length="102" mass="10640">MAEIDYLSYAFAVVVLGGGIVGFVKAGSVVSLASGVGFGVLLGIGATKTTANRNNFTLLLGTSCLLLAAMGWRYYSTGKFMPAGLVTILSLVMVIRLCLRMV</sequence>
<dbReference type="EMBL" id="CASHTH010004448">
    <property type="protein sequence ID" value="CAI8057465.1"/>
    <property type="molecule type" value="Genomic_DNA"/>
</dbReference>
<evidence type="ECO:0000256" key="6">
    <source>
        <dbReference type="SAM" id="Phobius"/>
    </source>
</evidence>
<dbReference type="Pfam" id="PF03647">
    <property type="entry name" value="Tmemb_14"/>
    <property type="match status" value="1"/>
</dbReference>
<feature type="transmembrane region" description="Helical" evidence="6">
    <location>
        <begin position="80"/>
        <end position="99"/>
    </location>
</feature>
<feature type="transmembrane region" description="Helical" evidence="6">
    <location>
        <begin position="30"/>
        <end position="47"/>
    </location>
</feature>
<keyword evidence="5 6" id="KW-0472">Membrane</keyword>
<dbReference type="Proteomes" id="UP001174909">
    <property type="component" value="Unassembled WGS sequence"/>
</dbReference>
<protein>
    <submittedName>
        <fullName evidence="7">Transmembrane protein 14C</fullName>
    </submittedName>
</protein>
<dbReference type="GO" id="GO:0031966">
    <property type="term" value="C:mitochondrial membrane"/>
    <property type="evidence" value="ECO:0007669"/>
    <property type="project" value="TreeGrafter"/>
</dbReference>
<comment type="similarity">
    <text evidence="2">Belongs to the TMEM14 family.</text>
</comment>
<name>A0AA35TZN8_GEOBA</name>
<evidence type="ECO:0000256" key="2">
    <source>
        <dbReference type="ARBA" id="ARBA00007590"/>
    </source>
</evidence>
<dbReference type="PANTHER" id="PTHR12668">
    <property type="entry name" value="TRANSMEMBRANE PROTEIN 14, 15"/>
    <property type="match status" value="1"/>
</dbReference>
<feature type="transmembrane region" description="Helical" evidence="6">
    <location>
        <begin position="56"/>
        <end position="74"/>
    </location>
</feature>
<keyword evidence="3 6" id="KW-0812">Transmembrane</keyword>
<gene>
    <name evidence="7" type="ORF">GBAR_LOCUS31331</name>
</gene>
<keyword evidence="8" id="KW-1185">Reference proteome</keyword>
<evidence type="ECO:0000313" key="7">
    <source>
        <dbReference type="EMBL" id="CAI8057465.1"/>
    </source>
</evidence>
<reference evidence="7" key="1">
    <citation type="submission" date="2023-03" db="EMBL/GenBank/DDBJ databases">
        <authorList>
            <person name="Steffen K."/>
            <person name="Cardenas P."/>
        </authorList>
    </citation>
    <scope>NUCLEOTIDE SEQUENCE</scope>
</reference>
<evidence type="ECO:0000256" key="5">
    <source>
        <dbReference type="ARBA" id="ARBA00023136"/>
    </source>
</evidence>
<dbReference type="GO" id="GO:0070453">
    <property type="term" value="P:regulation of heme biosynthetic process"/>
    <property type="evidence" value="ECO:0007669"/>
    <property type="project" value="TreeGrafter"/>
</dbReference>
<evidence type="ECO:0000256" key="4">
    <source>
        <dbReference type="ARBA" id="ARBA00022989"/>
    </source>
</evidence>
<dbReference type="AlphaFoldDB" id="A0AA35TZN8"/>
<dbReference type="InterPro" id="IPR044890">
    <property type="entry name" value="TMEM14_sf"/>
</dbReference>
<organism evidence="7 8">
    <name type="scientific">Geodia barretti</name>
    <name type="common">Barrett's horny sponge</name>
    <dbReference type="NCBI Taxonomy" id="519541"/>
    <lineage>
        <taxon>Eukaryota</taxon>
        <taxon>Metazoa</taxon>
        <taxon>Porifera</taxon>
        <taxon>Demospongiae</taxon>
        <taxon>Heteroscleromorpha</taxon>
        <taxon>Tetractinellida</taxon>
        <taxon>Astrophorina</taxon>
        <taxon>Geodiidae</taxon>
        <taxon>Geodia</taxon>
    </lineage>
</organism>
<dbReference type="InterPro" id="IPR005349">
    <property type="entry name" value="TMEM14"/>
</dbReference>
<keyword evidence="4 6" id="KW-1133">Transmembrane helix</keyword>
<comment type="caution">
    <text evidence="7">The sequence shown here is derived from an EMBL/GenBank/DDBJ whole genome shotgun (WGS) entry which is preliminary data.</text>
</comment>
<comment type="subcellular location">
    <subcellularLocation>
        <location evidence="1">Membrane</location>
    </subcellularLocation>
</comment>
<feature type="transmembrane region" description="Helical" evidence="6">
    <location>
        <begin position="7"/>
        <end position="24"/>
    </location>
</feature>
<accession>A0AA35TZN8</accession>
<evidence type="ECO:0000256" key="1">
    <source>
        <dbReference type="ARBA" id="ARBA00004370"/>
    </source>
</evidence>
<evidence type="ECO:0000256" key="3">
    <source>
        <dbReference type="ARBA" id="ARBA00022692"/>
    </source>
</evidence>
<evidence type="ECO:0000313" key="8">
    <source>
        <dbReference type="Proteomes" id="UP001174909"/>
    </source>
</evidence>
<dbReference type="Gene3D" id="1.10.10.1740">
    <property type="entry name" value="Transmembrane protein 14-like"/>
    <property type="match status" value="1"/>
</dbReference>